<evidence type="ECO:0000256" key="5">
    <source>
        <dbReference type="ARBA" id="ARBA00025050"/>
    </source>
</evidence>
<protein>
    <recommendedName>
        <fullName evidence="6">Ribosome-recycling factor</fullName>
        <shortName evidence="6">RRF</shortName>
    </recommendedName>
    <alternativeName>
        <fullName evidence="6">Ribosome-releasing factor</fullName>
    </alternativeName>
</protein>
<evidence type="ECO:0000256" key="4">
    <source>
        <dbReference type="ARBA" id="ARBA00022917"/>
    </source>
</evidence>
<keyword evidence="3 6" id="KW-0963">Cytoplasm</keyword>
<dbReference type="AlphaFoldDB" id="A0AAE2V9D7"/>
<keyword evidence="4 6" id="KW-0648">Protein biosynthesis</keyword>
<dbReference type="EMBL" id="JAENIG010000004">
    <property type="protein sequence ID" value="MBK1854938.1"/>
    <property type="molecule type" value="Genomic_DNA"/>
</dbReference>
<dbReference type="FunFam" id="3.30.1360.40:FF:000001">
    <property type="entry name" value="Ribosome-recycling factor"/>
    <property type="match status" value="1"/>
</dbReference>
<name>A0AAE2V9D7_9BACT</name>
<dbReference type="HAMAP" id="MF_00040">
    <property type="entry name" value="RRF"/>
    <property type="match status" value="1"/>
</dbReference>
<dbReference type="InterPro" id="IPR036191">
    <property type="entry name" value="RRF_sf"/>
</dbReference>
<evidence type="ECO:0000259" key="7">
    <source>
        <dbReference type="Pfam" id="PF01765"/>
    </source>
</evidence>
<dbReference type="PANTHER" id="PTHR20982:SF3">
    <property type="entry name" value="MITOCHONDRIAL RIBOSOME RECYCLING FACTOR PSEUDO 1"/>
    <property type="match status" value="1"/>
</dbReference>
<reference evidence="8" key="1">
    <citation type="submission" date="2021-01" db="EMBL/GenBank/DDBJ databases">
        <title>Modified the classification status of verrucomicrobia.</title>
        <authorList>
            <person name="Feng X."/>
        </authorList>
    </citation>
    <scope>NUCLEOTIDE SEQUENCE</scope>
    <source>
        <strain evidence="8">5K15</strain>
    </source>
</reference>
<dbReference type="Gene3D" id="3.30.1360.40">
    <property type="match status" value="1"/>
</dbReference>
<dbReference type="PANTHER" id="PTHR20982">
    <property type="entry name" value="RIBOSOME RECYCLING FACTOR"/>
    <property type="match status" value="1"/>
</dbReference>
<keyword evidence="9" id="KW-1185">Reference proteome</keyword>
<dbReference type="RefSeq" id="WP_309489549.1">
    <property type="nucleotide sequence ID" value="NZ_JAENIG010000004.1"/>
</dbReference>
<dbReference type="GO" id="GO:0006415">
    <property type="term" value="P:translational termination"/>
    <property type="evidence" value="ECO:0007669"/>
    <property type="project" value="UniProtKB-UniRule"/>
</dbReference>
<dbReference type="CDD" id="cd00520">
    <property type="entry name" value="RRF"/>
    <property type="match status" value="1"/>
</dbReference>
<evidence type="ECO:0000256" key="2">
    <source>
        <dbReference type="ARBA" id="ARBA00005912"/>
    </source>
</evidence>
<comment type="caution">
    <text evidence="8">The sequence shown here is derived from an EMBL/GenBank/DDBJ whole genome shotgun (WGS) entry which is preliminary data.</text>
</comment>
<comment type="similarity">
    <text evidence="2 6">Belongs to the RRF family.</text>
</comment>
<dbReference type="Pfam" id="PF01765">
    <property type="entry name" value="RRF"/>
    <property type="match status" value="1"/>
</dbReference>
<evidence type="ECO:0000256" key="3">
    <source>
        <dbReference type="ARBA" id="ARBA00022490"/>
    </source>
</evidence>
<comment type="function">
    <text evidence="5 6">Responsible for the release of ribosomes from messenger RNA at the termination of protein biosynthesis. May increase the efficiency of translation by recycling ribosomes from one round of translation to another.</text>
</comment>
<feature type="domain" description="Ribosome recycling factor" evidence="7">
    <location>
        <begin position="23"/>
        <end position="186"/>
    </location>
</feature>
<dbReference type="InterPro" id="IPR002661">
    <property type="entry name" value="Ribosome_recyc_fac"/>
</dbReference>
<gene>
    <name evidence="6 8" type="primary">frr</name>
    <name evidence="8" type="ORF">JIN83_08200</name>
</gene>
<proteinExistence type="inferred from homology"/>
<accession>A0AAE2V9D7</accession>
<evidence type="ECO:0000256" key="1">
    <source>
        <dbReference type="ARBA" id="ARBA00004496"/>
    </source>
</evidence>
<dbReference type="Gene3D" id="1.10.132.20">
    <property type="entry name" value="Ribosome-recycling factor"/>
    <property type="match status" value="1"/>
</dbReference>
<evidence type="ECO:0000256" key="6">
    <source>
        <dbReference type="HAMAP-Rule" id="MF_00040"/>
    </source>
</evidence>
<dbReference type="GO" id="GO:0043023">
    <property type="term" value="F:ribosomal large subunit binding"/>
    <property type="evidence" value="ECO:0007669"/>
    <property type="project" value="TreeGrafter"/>
</dbReference>
<dbReference type="FunFam" id="1.10.132.20:FF:000001">
    <property type="entry name" value="Ribosome-recycling factor"/>
    <property type="match status" value="1"/>
</dbReference>
<organism evidence="8 9">
    <name type="scientific">Oceaniferula flava</name>
    <dbReference type="NCBI Taxonomy" id="2800421"/>
    <lineage>
        <taxon>Bacteria</taxon>
        <taxon>Pseudomonadati</taxon>
        <taxon>Verrucomicrobiota</taxon>
        <taxon>Verrucomicrobiia</taxon>
        <taxon>Verrucomicrobiales</taxon>
        <taxon>Verrucomicrobiaceae</taxon>
        <taxon>Oceaniferula</taxon>
    </lineage>
</organism>
<dbReference type="SUPFAM" id="SSF55194">
    <property type="entry name" value="Ribosome recycling factor, RRF"/>
    <property type="match status" value="1"/>
</dbReference>
<comment type="subcellular location">
    <subcellularLocation>
        <location evidence="1 6">Cytoplasm</location>
    </subcellularLocation>
</comment>
<evidence type="ECO:0000313" key="8">
    <source>
        <dbReference type="EMBL" id="MBK1854938.1"/>
    </source>
</evidence>
<evidence type="ECO:0000313" key="9">
    <source>
        <dbReference type="Proteomes" id="UP000634206"/>
    </source>
</evidence>
<sequence length="188" mass="21046">MDPDTSILETEQNMQKAVEYIIHEFAGVRTGKASPGLVENIDVNVASYGSSMKLKGLAVITVPEPRMIVVQPFDPSTTKDIEKAILESKVGLNPSNEGKHLRLPVPELSEERRKDLVKMVKGLAEEGRVRVRACRKDGMDAAKKMKAANEITEDGQRDFEESVQELTNKFIKEIDEHLVQKEKELMTV</sequence>
<dbReference type="InterPro" id="IPR023584">
    <property type="entry name" value="Ribosome_recyc_fac_dom"/>
</dbReference>
<dbReference type="GO" id="GO:0005737">
    <property type="term" value="C:cytoplasm"/>
    <property type="evidence" value="ECO:0007669"/>
    <property type="project" value="UniProtKB-SubCell"/>
</dbReference>
<dbReference type="NCBIfam" id="TIGR00496">
    <property type="entry name" value="frr"/>
    <property type="match status" value="1"/>
</dbReference>
<dbReference type="Proteomes" id="UP000634206">
    <property type="component" value="Unassembled WGS sequence"/>
</dbReference>